<name>B9DWY7_CLOK1</name>
<evidence type="ECO:0000313" key="2">
    <source>
        <dbReference type="EMBL" id="BAH08230.1"/>
    </source>
</evidence>
<dbReference type="Pfam" id="PF01928">
    <property type="entry name" value="CYTH"/>
    <property type="match status" value="1"/>
</dbReference>
<dbReference type="InterPro" id="IPR033469">
    <property type="entry name" value="CYTH-like_dom_sf"/>
</dbReference>
<dbReference type="InterPro" id="IPR023577">
    <property type="entry name" value="CYTH_domain"/>
</dbReference>
<dbReference type="HOGENOM" id="CLU_128116_0_0_9"/>
<dbReference type="PANTHER" id="PTHR21028:SF2">
    <property type="entry name" value="CYTH DOMAIN-CONTAINING PROTEIN"/>
    <property type="match status" value="1"/>
</dbReference>
<dbReference type="Gene3D" id="2.40.320.10">
    <property type="entry name" value="Hypothetical Protein Pfu-838710-001"/>
    <property type="match status" value="1"/>
</dbReference>
<dbReference type="InterPro" id="IPR008173">
    <property type="entry name" value="Adenylyl_cyclase_CyaB"/>
</dbReference>
<dbReference type="SUPFAM" id="SSF55154">
    <property type="entry name" value="CYTH-like phosphatases"/>
    <property type="match status" value="1"/>
</dbReference>
<dbReference type="PROSITE" id="PS51707">
    <property type="entry name" value="CYTH"/>
    <property type="match status" value="1"/>
</dbReference>
<protein>
    <recommendedName>
        <fullName evidence="1">CYTH domain-containing protein</fullName>
    </recommendedName>
</protein>
<dbReference type="KEGG" id="ckr:CKR_3179"/>
<dbReference type="PANTHER" id="PTHR21028">
    <property type="entry name" value="SI:CH211-156B7.4"/>
    <property type="match status" value="1"/>
</dbReference>
<dbReference type="CDD" id="cd07890">
    <property type="entry name" value="CYTH-like_AC_IV-like"/>
    <property type="match status" value="1"/>
</dbReference>
<feature type="domain" description="CYTH" evidence="1">
    <location>
        <begin position="4"/>
        <end position="178"/>
    </location>
</feature>
<evidence type="ECO:0000259" key="1">
    <source>
        <dbReference type="PROSITE" id="PS51707"/>
    </source>
</evidence>
<dbReference type="AlphaFoldDB" id="B9DWY7"/>
<gene>
    <name evidence="2" type="ordered locus">CKR_3179</name>
</gene>
<evidence type="ECO:0000313" key="3">
    <source>
        <dbReference type="Proteomes" id="UP000007969"/>
    </source>
</evidence>
<accession>B9DWY7</accession>
<reference evidence="3" key="1">
    <citation type="submission" date="2005-09" db="EMBL/GenBank/DDBJ databases">
        <title>Complete genome sequence of Clostridium kluyveri and comparative genomics of Clostridia species.</title>
        <authorList>
            <person name="Inui M."/>
            <person name="Nonaka H."/>
            <person name="Shinoda Y."/>
            <person name="Ikenaga Y."/>
            <person name="Abe M."/>
            <person name="Naito K."/>
            <person name="Vertes A.A."/>
            <person name="Yukawa H."/>
        </authorList>
    </citation>
    <scope>NUCLEOTIDE SEQUENCE [LARGE SCALE GENOMIC DNA]</scope>
    <source>
        <strain evidence="3">NBRC 12016</strain>
    </source>
</reference>
<organism evidence="2 3">
    <name type="scientific">Clostridium kluyveri (strain NBRC 12016)</name>
    <dbReference type="NCBI Taxonomy" id="583346"/>
    <lineage>
        <taxon>Bacteria</taxon>
        <taxon>Bacillati</taxon>
        <taxon>Bacillota</taxon>
        <taxon>Clostridia</taxon>
        <taxon>Eubacteriales</taxon>
        <taxon>Clostridiaceae</taxon>
        <taxon>Clostridium</taxon>
    </lineage>
</organism>
<dbReference type="EMBL" id="AP009049">
    <property type="protein sequence ID" value="BAH08230.1"/>
    <property type="molecule type" value="Genomic_DNA"/>
</dbReference>
<dbReference type="SMART" id="SM01118">
    <property type="entry name" value="CYTH"/>
    <property type="match status" value="1"/>
</dbReference>
<dbReference type="Proteomes" id="UP000007969">
    <property type="component" value="Chromosome"/>
</dbReference>
<sequence>MNFMKEYETRIIQIDPEDIRNKLKAVNALKVKMENQINEIYDFENGFLIKNKGYARIRVIEDLIHNSTHCYMTTKILLSQGKYKVMEENETEILNREAGKNIFQTLGLKLLQSIKKYRESYKYKHSLIEIDINEKSFCPFPYLEIESTNDQELYEIVNLLGYSLGDTTSETIYEILGRNKKR</sequence>
<proteinExistence type="predicted"/>